<dbReference type="Pfam" id="PF13842">
    <property type="entry name" value="zf-Tnp_2"/>
    <property type="match status" value="1"/>
</dbReference>
<gene>
    <name evidence="4" type="ORF">RRG08_018269</name>
</gene>
<evidence type="ECO:0000313" key="4">
    <source>
        <dbReference type="EMBL" id="KAK3711411.1"/>
    </source>
</evidence>
<feature type="compositionally biased region" description="Basic and acidic residues" evidence="1">
    <location>
        <begin position="62"/>
        <end position="72"/>
    </location>
</feature>
<organism evidence="4 5">
    <name type="scientific">Elysia crispata</name>
    <name type="common">lettuce slug</name>
    <dbReference type="NCBI Taxonomy" id="231223"/>
    <lineage>
        <taxon>Eukaryota</taxon>
        <taxon>Metazoa</taxon>
        <taxon>Spiralia</taxon>
        <taxon>Lophotrochozoa</taxon>
        <taxon>Mollusca</taxon>
        <taxon>Gastropoda</taxon>
        <taxon>Heterobranchia</taxon>
        <taxon>Euthyneura</taxon>
        <taxon>Panpulmonata</taxon>
        <taxon>Sacoglossa</taxon>
        <taxon>Placobranchoidea</taxon>
        <taxon>Plakobranchidae</taxon>
        <taxon>Elysia</taxon>
    </lineage>
</organism>
<evidence type="ECO:0000313" key="5">
    <source>
        <dbReference type="Proteomes" id="UP001283361"/>
    </source>
</evidence>
<reference evidence="4" key="1">
    <citation type="journal article" date="2023" name="G3 (Bethesda)">
        <title>A reference genome for the long-term kleptoplast-retaining sea slug Elysia crispata morphotype clarki.</title>
        <authorList>
            <person name="Eastman K.E."/>
            <person name="Pendleton A.L."/>
            <person name="Shaikh M.A."/>
            <person name="Suttiyut T."/>
            <person name="Ogas R."/>
            <person name="Tomko P."/>
            <person name="Gavelis G."/>
            <person name="Widhalm J.R."/>
            <person name="Wisecaver J.H."/>
        </authorList>
    </citation>
    <scope>NUCLEOTIDE SEQUENCE</scope>
    <source>
        <strain evidence="4">ECLA1</strain>
    </source>
</reference>
<proteinExistence type="predicted"/>
<feature type="compositionally biased region" description="Basic residues" evidence="1">
    <location>
        <begin position="76"/>
        <end position="88"/>
    </location>
</feature>
<dbReference type="PANTHER" id="PTHR46599:SF3">
    <property type="entry name" value="PIGGYBAC TRANSPOSABLE ELEMENT-DERIVED PROTEIN 4"/>
    <property type="match status" value="1"/>
</dbReference>
<dbReference type="Proteomes" id="UP001283361">
    <property type="component" value="Unassembled WGS sequence"/>
</dbReference>
<accession>A0AAE1CMF3</accession>
<evidence type="ECO:0000256" key="1">
    <source>
        <dbReference type="SAM" id="MobiDB-lite"/>
    </source>
</evidence>
<evidence type="ECO:0000259" key="2">
    <source>
        <dbReference type="Pfam" id="PF13842"/>
    </source>
</evidence>
<evidence type="ECO:0008006" key="6">
    <source>
        <dbReference type="Google" id="ProtNLM"/>
    </source>
</evidence>
<feature type="domain" description="PiggyBac transposable element-derived protein" evidence="3">
    <location>
        <begin position="140"/>
        <end position="501"/>
    </location>
</feature>
<protein>
    <recommendedName>
        <fullName evidence="6">Transposase</fullName>
    </recommendedName>
</protein>
<keyword evidence="5" id="KW-1185">Reference proteome</keyword>
<feature type="compositionally biased region" description="Acidic residues" evidence="1">
    <location>
        <begin position="44"/>
        <end position="58"/>
    </location>
</feature>
<dbReference type="EMBL" id="JAWDGP010007611">
    <property type="protein sequence ID" value="KAK3711411.1"/>
    <property type="molecule type" value="Genomic_DNA"/>
</dbReference>
<dbReference type="AlphaFoldDB" id="A0AAE1CMF3"/>
<name>A0AAE1CMF3_9GAST</name>
<evidence type="ECO:0000259" key="3">
    <source>
        <dbReference type="Pfam" id="PF13843"/>
    </source>
</evidence>
<dbReference type="Pfam" id="PF13843">
    <property type="entry name" value="DDE_Tnp_1_7"/>
    <property type="match status" value="1"/>
</dbReference>
<sequence>MSLPRRQSRLTAEQVIDEIYRDQDSDDEDFDSTNSSVSLRELDNSEDDYSTDEEEDDVLQSGEDHQHGDDVVVPRARGRGRGQARGRGRGQQIRGRGGQRGRQARRPERTWLDNADQFRPSVPEFQGNPGVKVDVTNFKPADFFALYINDDLLNNFVIQTNLYAEEYIRTTEIPPSSRVHRWVETDVGEMKTFISLCLLMGVIKKPDYNSYWSTDPLIRTPVFSAAMPRDRFLLLLKFWHINDNRNLPPADEPGRDRLFKIRPLLDHLFEKFQEVFEPGRDIAIDESLLMWKGRLIFKQYIPLKRARFGIKSFLLCDSSGYTYRFRVYAGKDENTIALDENLPQSASTLGRSGKEVMHLMLPLLDKGYRLFVDNWYSSADLFELLLQHETSCCGTLRANRTPPCLRQLAVEKGDTAGRTSNKLLAQKFVDKRDVYMLTTCHPAGPTGDGVKPPAIREYNLKMGAVDRHDQLLQPYDATRKTLKWYKKLAMRFMQIALLNAHIVAKKSGHSLTFLEFQKAVIQDLLFSSEATPDAGDDHSVRLVDRHFMDVIPPTEKKARPQKQCKVCRAKGTRRDTRYYCPDCPSKPGLCFPQCYKKYHTERFYWRN</sequence>
<feature type="region of interest" description="Disordered" evidence="1">
    <location>
        <begin position="19"/>
        <end position="113"/>
    </location>
</feature>
<dbReference type="InterPro" id="IPR029526">
    <property type="entry name" value="PGBD"/>
</dbReference>
<dbReference type="InterPro" id="IPR032718">
    <property type="entry name" value="PGBD4_Znf_C"/>
</dbReference>
<dbReference type="PANTHER" id="PTHR46599">
    <property type="entry name" value="PIGGYBAC TRANSPOSABLE ELEMENT-DERIVED PROTEIN 4"/>
    <property type="match status" value="1"/>
</dbReference>
<comment type="caution">
    <text evidence="4">The sequence shown here is derived from an EMBL/GenBank/DDBJ whole genome shotgun (WGS) entry which is preliminary data.</text>
</comment>
<feature type="domain" description="PiggyBac transposable element-derived protein 4 C-terminal zinc-finger" evidence="2">
    <location>
        <begin position="557"/>
        <end position="599"/>
    </location>
</feature>